<proteinExistence type="predicted"/>
<dbReference type="InterPro" id="IPR035445">
    <property type="entry name" value="GYF-like_dom_sf"/>
</dbReference>
<keyword evidence="3 4" id="KW-0862">Zinc</keyword>
<feature type="domain" description="PHD-type" evidence="6">
    <location>
        <begin position="130"/>
        <end position="196"/>
    </location>
</feature>
<evidence type="ECO:0000313" key="11">
    <source>
        <dbReference type="Proteomes" id="UP001472677"/>
    </source>
</evidence>
<evidence type="ECO:0000256" key="4">
    <source>
        <dbReference type="PROSITE-ProRule" id="PRU00723"/>
    </source>
</evidence>
<dbReference type="InterPro" id="IPR001965">
    <property type="entry name" value="Znf_PHD"/>
</dbReference>
<dbReference type="InterPro" id="IPR003121">
    <property type="entry name" value="SWIB_MDM2_domain"/>
</dbReference>
<dbReference type="Proteomes" id="UP001472677">
    <property type="component" value="Unassembled WGS sequence"/>
</dbReference>
<dbReference type="InterPro" id="IPR036885">
    <property type="entry name" value="SWIB_MDM2_dom_sf"/>
</dbReference>
<dbReference type="PROSITE" id="PS01359">
    <property type="entry name" value="ZF_PHD_1"/>
    <property type="match status" value="1"/>
</dbReference>
<feature type="region of interest" description="Disordered" evidence="5">
    <location>
        <begin position="943"/>
        <end position="1056"/>
    </location>
</feature>
<feature type="compositionally biased region" description="Polar residues" evidence="5">
    <location>
        <begin position="889"/>
        <end position="913"/>
    </location>
</feature>
<evidence type="ECO:0000256" key="1">
    <source>
        <dbReference type="ARBA" id="ARBA00022723"/>
    </source>
</evidence>
<reference evidence="10 11" key="1">
    <citation type="journal article" date="2024" name="G3 (Bethesda)">
        <title>Genome assembly of Hibiscus sabdariffa L. provides insights into metabolisms of medicinal natural products.</title>
        <authorList>
            <person name="Kim T."/>
        </authorList>
    </citation>
    <scope>NUCLEOTIDE SEQUENCE [LARGE SCALE GENOMIC DNA]</scope>
    <source>
        <strain evidence="10">TK-2024</strain>
        <tissue evidence="10">Old leaves</tissue>
    </source>
</reference>
<comment type="caution">
    <text evidence="10">The sequence shown here is derived from an EMBL/GenBank/DDBJ whole genome shotgun (WGS) entry which is preliminary data.</text>
</comment>
<keyword evidence="2 4" id="KW-0863">Zinc-finger</keyword>
<dbReference type="Gene3D" id="3.30.40.10">
    <property type="entry name" value="Zinc/RING finger domain, C3HC4 (zinc finger)"/>
    <property type="match status" value="1"/>
</dbReference>
<dbReference type="Gene3D" id="3.30.1490.40">
    <property type="match status" value="1"/>
</dbReference>
<dbReference type="SMART" id="SM00444">
    <property type="entry name" value="GYF"/>
    <property type="match status" value="1"/>
</dbReference>
<protein>
    <recommendedName>
        <fullName evidence="12">Zinc finger CCCH domain-containing protein 44</fullName>
    </recommendedName>
</protein>
<feature type="region of interest" description="Disordered" evidence="5">
    <location>
        <begin position="596"/>
        <end position="661"/>
    </location>
</feature>
<feature type="region of interest" description="Disordered" evidence="5">
    <location>
        <begin position="288"/>
        <end position="325"/>
    </location>
</feature>
<dbReference type="PANTHER" id="PTHR46695:SF4">
    <property type="entry name" value="ZINC FINGER CCCH DOMAIN-CONTAINING PROTEIN 44"/>
    <property type="match status" value="1"/>
</dbReference>
<evidence type="ECO:0000313" key="10">
    <source>
        <dbReference type="EMBL" id="KAK8566286.1"/>
    </source>
</evidence>
<keyword evidence="1 4" id="KW-0479">Metal-binding</keyword>
<feature type="region of interest" description="Disordered" evidence="5">
    <location>
        <begin position="687"/>
        <end position="725"/>
    </location>
</feature>
<feature type="domain" description="C3H1-type" evidence="7">
    <location>
        <begin position="1172"/>
        <end position="1197"/>
    </location>
</feature>
<dbReference type="PROSITE" id="PS50829">
    <property type="entry name" value="GYF"/>
    <property type="match status" value="1"/>
</dbReference>
<dbReference type="Pfam" id="PF02201">
    <property type="entry name" value="SWIB"/>
    <property type="match status" value="1"/>
</dbReference>
<name>A0ABR2EWL1_9ROSI</name>
<evidence type="ECO:0000256" key="3">
    <source>
        <dbReference type="ARBA" id="ARBA00022833"/>
    </source>
</evidence>
<evidence type="ECO:0000259" key="7">
    <source>
        <dbReference type="PROSITE" id="PS50103"/>
    </source>
</evidence>
<dbReference type="CDD" id="cd10567">
    <property type="entry name" value="SWIB-MDM2_like"/>
    <property type="match status" value="1"/>
</dbReference>
<feature type="compositionally biased region" description="Basic and acidic residues" evidence="5">
    <location>
        <begin position="601"/>
        <end position="628"/>
    </location>
</feature>
<dbReference type="InterPro" id="IPR019786">
    <property type="entry name" value="Zinc_finger_PHD-type_CS"/>
</dbReference>
<dbReference type="Gene3D" id="1.10.245.10">
    <property type="entry name" value="SWIB/MDM2 domain"/>
    <property type="match status" value="1"/>
</dbReference>
<evidence type="ECO:0000259" key="8">
    <source>
        <dbReference type="PROSITE" id="PS50829"/>
    </source>
</evidence>
<feature type="compositionally biased region" description="Polar residues" evidence="5">
    <location>
        <begin position="1105"/>
        <end position="1119"/>
    </location>
</feature>
<feature type="compositionally biased region" description="Polar residues" evidence="5">
    <location>
        <begin position="692"/>
        <end position="707"/>
    </location>
</feature>
<dbReference type="InterPro" id="IPR019787">
    <property type="entry name" value="Znf_PHD-finger"/>
</dbReference>
<dbReference type="Pfam" id="PF02213">
    <property type="entry name" value="GYF"/>
    <property type="match status" value="1"/>
</dbReference>
<evidence type="ECO:0008006" key="12">
    <source>
        <dbReference type="Google" id="ProtNLM"/>
    </source>
</evidence>
<dbReference type="SUPFAM" id="SSF47592">
    <property type="entry name" value="SWIB/MDM2 domain"/>
    <property type="match status" value="1"/>
</dbReference>
<feature type="domain" description="DM2" evidence="9">
    <location>
        <begin position="347"/>
        <end position="430"/>
    </location>
</feature>
<dbReference type="SMART" id="SM00151">
    <property type="entry name" value="SWIB"/>
    <property type="match status" value="1"/>
</dbReference>
<dbReference type="SUPFAM" id="SSF57903">
    <property type="entry name" value="FYVE/PHD zinc finger"/>
    <property type="match status" value="1"/>
</dbReference>
<feature type="compositionally biased region" description="Polar residues" evidence="5">
    <location>
        <begin position="992"/>
        <end position="1005"/>
    </location>
</feature>
<feature type="compositionally biased region" description="Basic and acidic residues" evidence="5">
    <location>
        <begin position="486"/>
        <end position="499"/>
    </location>
</feature>
<dbReference type="EMBL" id="JBBPBM010000010">
    <property type="protein sequence ID" value="KAK8566286.1"/>
    <property type="molecule type" value="Genomic_DNA"/>
</dbReference>
<evidence type="ECO:0000259" key="6">
    <source>
        <dbReference type="PROSITE" id="PS50016"/>
    </source>
</evidence>
<sequence>MFRTTVVWFGGLCLLQDWFLFVLLCRSLASPRSPWLLIASFSVGRVLEVLLAGLAPLYLAAEKNTDMNDLGNAGVAVQGDGGGAVEKAVGGGVKAVEMMSTGKRRRGRPPRNQARIVPSSAPPPNADDEEDVCFICFDGGSLVLCDRRGCPKAYHPACIKRDEEFFKTKGKWNCGWHICSACQKSSYYMCYTCTYSLCKNCTKDADYVNVRGTKGFCGTCMRTIMLIENRGVENKEMVQVDFDDKTSWEYLFKVYWILLKEKLSLSFDELTKAKNPWKEISITVPNEESSGELINRSNPKRGSREKSFGDLGASSSKRRKSTRQENLLNKVESLEVERTDVTNGMSFPEGINWATKELLEFVAHMRNGDTSVISRFDVQALLLEYITRSNLRDPCQKSYIICDSMLIKLLGKTRVGHFEMFKLLDSHFLTKDHSRLVDTITRGGTKAFDTQLAVDRNGDGQPIIADDKSCKTSDKVVDQPITDGPLKGDDVLSDKESREASIPQHSTGVELSLNNIETDKIWHYQDPLGKIQGPFSMAMLQKWSTCGLFPPDLRIWQTSEKKDDSILLTDAFDGQRSQARQLFHNSSMPIEVARITSGDGCQDRNDDVRESRDLNANQMEDKQVEESSKSMQNDTSGHYYGDNENVKIKESGSQSSPCSASVDIVNANPVQTGSHLPHWDSVKGDNYFPGQLQMSSSLPSSTVSQKPCETESRQARNSHGIERWDCGSIDMNEDLNKTSEGQIIDVKQEDNDGKSGKSCGQSQRSSSPLNNTPNAWDLNSGLISLARDFEASEHNQDIDFSNIPTSTSRLSKEDTKIQVTEAKQSLSLNVPHQDSGPSWSTVLSLVGTGSQLPEVTGEWSGYSSAPVKTAAEEWRPDLVPELSLKPTDLGNNYSATPNSGNSQLTHSTSTDNANNASGWEYSLADESVSDLLAEVEAMESLNGLPSPTSILRSDGDLAQGSEHDCFSPVGGLSPATDPGKHDALSSGKDLQMPSQSTVTNEQFGVSRSEVLDAHKSSGGHSSSSPVTDEATRPSNVSVNRYEARSDTQPPAPPVTTWGMATVETAWRPGPETTSTNLGAVQGNATFNWGGLGLGTRNVSRGTAQGEFQENGGINSSTTAAHPPYWGGQHRYVGSRDRDFEGRDSSFGRGRYSSNRQSSNGGPNVVGSFRPPPKGQRVCKFYESGYCKKGASCSYWHP</sequence>
<feature type="compositionally biased region" description="Polar residues" evidence="5">
    <location>
        <begin position="758"/>
        <end position="774"/>
    </location>
</feature>
<evidence type="ECO:0000259" key="9">
    <source>
        <dbReference type="PROSITE" id="PS51925"/>
    </source>
</evidence>
<feature type="region of interest" description="Disordered" evidence="5">
    <location>
        <begin position="100"/>
        <end position="126"/>
    </location>
</feature>
<keyword evidence="11" id="KW-1185">Reference proteome</keyword>
<organism evidence="10 11">
    <name type="scientific">Hibiscus sabdariffa</name>
    <name type="common">roselle</name>
    <dbReference type="NCBI Taxonomy" id="183260"/>
    <lineage>
        <taxon>Eukaryota</taxon>
        <taxon>Viridiplantae</taxon>
        <taxon>Streptophyta</taxon>
        <taxon>Embryophyta</taxon>
        <taxon>Tracheophyta</taxon>
        <taxon>Spermatophyta</taxon>
        <taxon>Magnoliopsida</taxon>
        <taxon>eudicotyledons</taxon>
        <taxon>Gunneridae</taxon>
        <taxon>Pentapetalae</taxon>
        <taxon>rosids</taxon>
        <taxon>malvids</taxon>
        <taxon>Malvales</taxon>
        <taxon>Malvaceae</taxon>
        <taxon>Malvoideae</taxon>
        <taxon>Hibiscus</taxon>
    </lineage>
</organism>
<dbReference type="InterPro" id="IPR013083">
    <property type="entry name" value="Znf_RING/FYVE/PHD"/>
</dbReference>
<dbReference type="SUPFAM" id="SSF90229">
    <property type="entry name" value="CCCH zinc finger"/>
    <property type="match status" value="1"/>
</dbReference>
<dbReference type="CDD" id="cd15568">
    <property type="entry name" value="PHD5_NSD"/>
    <property type="match status" value="1"/>
</dbReference>
<dbReference type="PROSITE" id="PS51925">
    <property type="entry name" value="SWIB_MDM2"/>
    <property type="match status" value="1"/>
</dbReference>
<feature type="compositionally biased region" description="Basic and acidic residues" evidence="5">
    <location>
        <begin position="1133"/>
        <end position="1145"/>
    </location>
</feature>
<dbReference type="PANTHER" id="PTHR46695">
    <property type="entry name" value="ZINC FINGER CCCH DOMAIN-CONTAINING PROTEIN 44-RELATED"/>
    <property type="match status" value="1"/>
</dbReference>
<feature type="region of interest" description="Disordered" evidence="5">
    <location>
        <begin position="883"/>
        <end position="913"/>
    </location>
</feature>
<dbReference type="SMART" id="SM00249">
    <property type="entry name" value="PHD"/>
    <property type="match status" value="1"/>
</dbReference>
<feature type="region of interest" description="Disordered" evidence="5">
    <location>
        <begin position="1105"/>
        <end position="1173"/>
    </location>
</feature>
<feature type="region of interest" description="Disordered" evidence="5">
    <location>
        <begin position="748"/>
        <end position="775"/>
    </location>
</feature>
<evidence type="ECO:0000256" key="2">
    <source>
        <dbReference type="ARBA" id="ARBA00022771"/>
    </source>
</evidence>
<dbReference type="SUPFAM" id="SSF55277">
    <property type="entry name" value="GYF domain"/>
    <property type="match status" value="1"/>
</dbReference>
<feature type="region of interest" description="Disordered" evidence="5">
    <location>
        <begin position="474"/>
        <end position="506"/>
    </location>
</feature>
<dbReference type="InterPro" id="IPR019835">
    <property type="entry name" value="SWIB_domain"/>
</dbReference>
<evidence type="ECO:0000256" key="5">
    <source>
        <dbReference type="SAM" id="MobiDB-lite"/>
    </source>
</evidence>
<feature type="domain" description="GYF" evidence="8">
    <location>
        <begin position="519"/>
        <end position="573"/>
    </location>
</feature>
<feature type="compositionally biased region" description="Polar residues" evidence="5">
    <location>
        <begin position="1151"/>
        <end position="1161"/>
    </location>
</feature>
<accession>A0ABR2EWL1</accession>
<feature type="compositionally biased region" description="Basic and acidic residues" evidence="5">
    <location>
        <begin position="708"/>
        <end position="725"/>
    </location>
</feature>
<dbReference type="PROSITE" id="PS50103">
    <property type="entry name" value="ZF_C3H1"/>
    <property type="match status" value="1"/>
</dbReference>
<dbReference type="CDD" id="cd00072">
    <property type="entry name" value="GYF"/>
    <property type="match status" value="1"/>
</dbReference>
<dbReference type="PROSITE" id="PS50016">
    <property type="entry name" value="ZF_PHD_2"/>
    <property type="match status" value="1"/>
</dbReference>
<dbReference type="InterPro" id="IPR011011">
    <property type="entry name" value="Znf_FYVE_PHD"/>
</dbReference>
<feature type="zinc finger region" description="C3H1-type" evidence="4">
    <location>
        <begin position="1172"/>
        <end position="1197"/>
    </location>
</feature>
<dbReference type="InterPro" id="IPR036855">
    <property type="entry name" value="Znf_CCCH_sf"/>
</dbReference>
<gene>
    <name evidence="10" type="ORF">V6N12_059815</name>
</gene>
<dbReference type="InterPro" id="IPR000571">
    <property type="entry name" value="Znf_CCCH"/>
</dbReference>
<dbReference type="InterPro" id="IPR003169">
    <property type="entry name" value="GYF"/>
</dbReference>